<keyword evidence="4 6" id="KW-0238">DNA-binding</keyword>
<evidence type="ECO:0000313" key="10">
    <source>
        <dbReference type="EMBL" id="MCW8087195.1"/>
    </source>
</evidence>
<dbReference type="Gene3D" id="1.10.10.10">
    <property type="entry name" value="Winged helix-like DNA-binding domain superfamily/Winged helix DNA-binding domain"/>
    <property type="match status" value="1"/>
</dbReference>
<evidence type="ECO:0000256" key="4">
    <source>
        <dbReference type="ARBA" id="ARBA00023125"/>
    </source>
</evidence>
<organism evidence="10 11">
    <name type="scientific">Sabulicella glaciei</name>
    <dbReference type="NCBI Taxonomy" id="2984948"/>
    <lineage>
        <taxon>Bacteria</taxon>
        <taxon>Pseudomonadati</taxon>
        <taxon>Pseudomonadota</taxon>
        <taxon>Alphaproteobacteria</taxon>
        <taxon>Acetobacterales</taxon>
        <taxon>Acetobacteraceae</taxon>
        <taxon>Sabulicella</taxon>
    </lineage>
</organism>
<dbReference type="InterPro" id="IPR007627">
    <property type="entry name" value="RNA_pol_sigma70_r2"/>
</dbReference>
<proteinExistence type="inferred from homology"/>
<dbReference type="InterPro" id="IPR036388">
    <property type="entry name" value="WH-like_DNA-bd_sf"/>
</dbReference>
<dbReference type="PANTHER" id="PTHR43133">
    <property type="entry name" value="RNA POLYMERASE ECF-TYPE SIGMA FACTO"/>
    <property type="match status" value="1"/>
</dbReference>
<comment type="caution">
    <text evidence="10">The sequence shown here is derived from an EMBL/GenBank/DDBJ whole genome shotgun (WGS) entry which is preliminary data.</text>
</comment>
<dbReference type="InterPro" id="IPR000838">
    <property type="entry name" value="RNA_pol_sigma70_ECF_CS"/>
</dbReference>
<dbReference type="InterPro" id="IPR039425">
    <property type="entry name" value="RNA_pol_sigma-70-like"/>
</dbReference>
<evidence type="ECO:0000256" key="1">
    <source>
        <dbReference type="ARBA" id="ARBA00010641"/>
    </source>
</evidence>
<dbReference type="InterPro" id="IPR014284">
    <property type="entry name" value="RNA_pol_sigma-70_dom"/>
</dbReference>
<dbReference type="NCBIfam" id="TIGR02937">
    <property type="entry name" value="sigma70-ECF"/>
    <property type="match status" value="1"/>
</dbReference>
<dbReference type="Proteomes" id="UP001526430">
    <property type="component" value="Unassembled WGS sequence"/>
</dbReference>
<dbReference type="Pfam" id="PF04542">
    <property type="entry name" value="Sigma70_r2"/>
    <property type="match status" value="1"/>
</dbReference>
<reference evidence="10 11" key="1">
    <citation type="submission" date="2022-10" db="EMBL/GenBank/DDBJ databases">
        <title>Roseococcus glaciei nov., sp. nov., isolated from glacier.</title>
        <authorList>
            <person name="Liu Q."/>
            <person name="Xin Y.-H."/>
        </authorList>
    </citation>
    <scope>NUCLEOTIDE SEQUENCE [LARGE SCALE GENOMIC DNA]</scope>
    <source>
        <strain evidence="10 11">MDT2-1-1</strain>
    </source>
</reference>
<dbReference type="EMBL" id="JAPFQI010000014">
    <property type="protein sequence ID" value="MCW8087195.1"/>
    <property type="molecule type" value="Genomic_DNA"/>
</dbReference>
<feature type="region of interest" description="Disordered" evidence="7">
    <location>
        <begin position="77"/>
        <end position="97"/>
    </location>
</feature>
<dbReference type="PANTHER" id="PTHR43133:SF25">
    <property type="entry name" value="RNA POLYMERASE SIGMA FACTOR RFAY-RELATED"/>
    <property type="match status" value="1"/>
</dbReference>
<feature type="domain" description="RNA polymerase sigma factor 70 region 4 type 2" evidence="9">
    <location>
        <begin position="101"/>
        <end position="153"/>
    </location>
</feature>
<keyword evidence="3 6" id="KW-0731">Sigma factor</keyword>
<evidence type="ECO:0000256" key="5">
    <source>
        <dbReference type="ARBA" id="ARBA00023163"/>
    </source>
</evidence>
<keyword evidence="5 6" id="KW-0804">Transcription</keyword>
<dbReference type="InterPro" id="IPR013325">
    <property type="entry name" value="RNA_pol_sigma_r2"/>
</dbReference>
<evidence type="ECO:0000259" key="9">
    <source>
        <dbReference type="Pfam" id="PF08281"/>
    </source>
</evidence>
<keyword evidence="11" id="KW-1185">Reference proteome</keyword>
<evidence type="ECO:0000259" key="8">
    <source>
        <dbReference type="Pfam" id="PF04542"/>
    </source>
</evidence>
<feature type="domain" description="RNA polymerase sigma-70 region 2" evidence="8">
    <location>
        <begin position="12"/>
        <end position="76"/>
    </location>
</feature>
<protein>
    <recommendedName>
        <fullName evidence="6">RNA polymerase sigma factor</fullName>
    </recommendedName>
</protein>
<keyword evidence="2 6" id="KW-0805">Transcription regulation</keyword>
<evidence type="ECO:0000256" key="2">
    <source>
        <dbReference type="ARBA" id="ARBA00023015"/>
    </source>
</evidence>
<accession>A0ABT3NYF2</accession>
<dbReference type="Gene3D" id="1.10.1740.10">
    <property type="match status" value="1"/>
</dbReference>
<gene>
    <name evidence="10" type="ORF">OF850_16295</name>
</gene>
<dbReference type="SUPFAM" id="SSF88659">
    <property type="entry name" value="Sigma3 and sigma4 domains of RNA polymerase sigma factors"/>
    <property type="match status" value="1"/>
</dbReference>
<dbReference type="InterPro" id="IPR013249">
    <property type="entry name" value="RNA_pol_sigma70_r4_t2"/>
</dbReference>
<evidence type="ECO:0000256" key="7">
    <source>
        <dbReference type="SAM" id="MobiDB-lite"/>
    </source>
</evidence>
<dbReference type="SUPFAM" id="SSF88946">
    <property type="entry name" value="Sigma2 domain of RNA polymerase sigma factors"/>
    <property type="match status" value="1"/>
</dbReference>
<dbReference type="PROSITE" id="PS01063">
    <property type="entry name" value="SIGMA70_ECF"/>
    <property type="match status" value="1"/>
</dbReference>
<dbReference type="CDD" id="cd06171">
    <property type="entry name" value="Sigma70_r4"/>
    <property type="match status" value="1"/>
</dbReference>
<dbReference type="Pfam" id="PF08281">
    <property type="entry name" value="Sigma70_r4_2"/>
    <property type="match status" value="1"/>
</dbReference>
<evidence type="ECO:0000313" key="11">
    <source>
        <dbReference type="Proteomes" id="UP001526430"/>
    </source>
</evidence>
<sequence length="174" mass="19132">MDSFSIRPELPRLLPALRAYGRTLARSAAAADDLVQETILRALRAETQFEPGTELRAWLFTILRNVWLGQARKAGRERRALEAQRPEESRPASQGDRLELDELARAMAELPLAQREALMLVGVQGMTTAQVAEVVGVAEGTIKARVSRARSALRAALVHRAGPDLDRTNTHSSS</sequence>
<dbReference type="RefSeq" id="WP_301591364.1">
    <property type="nucleotide sequence ID" value="NZ_JAPFQI010000014.1"/>
</dbReference>
<name>A0ABT3NYF2_9PROT</name>
<evidence type="ECO:0000256" key="6">
    <source>
        <dbReference type="RuleBase" id="RU000716"/>
    </source>
</evidence>
<dbReference type="InterPro" id="IPR013324">
    <property type="entry name" value="RNA_pol_sigma_r3/r4-like"/>
</dbReference>
<comment type="similarity">
    <text evidence="1 6">Belongs to the sigma-70 factor family. ECF subfamily.</text>
</comment>
<evidence type="ECO:0000256" key="3">
    <source>
        <dbReference type="ARBA" id="ARBA00023082"/>
    </source>
</evidence>